<dbReference type="InterPro" id="IPR014043">
    <property type="entry name" value="Acyl_transferase_dom"/>
</dbReference>
<protein>
    <recommendedName>
        <fullName evidence="1">[acyl-carrier-protein] S-malonyltransferase</fullName>
        <ecNumber evidence="1">2.3.1.39</ecNumber>
    </recommendedName>
</protein>
<dbReference type="EC" id="2.3.1.39" evidence="1"/>
<dbReference type="Gene3D" id="3.30.70.250">
    <property type="entry name" value="Malonyl-CoA ACP transacylase, ACP-binding"/>
    <property type="match status" value="1"/>
</dbReference>
<evidence type="ECO:0000313" key="7">
    <source>
        <dbReference type="Proteomes" id="UP000199626"/>
    </source>
</evidence>
<organism evidence="6 7">
    <name type="scientific">Pseudidiomarina indica</name>
    <dbReference type="NCBI Taxonomy" id="1159017"/>
    <lineage>
        <taxon>Bacteria</taxon>
        <taxon>Pseudomonadati</taxon>
        <taxon>Pseudomonadota</taxon>
        <taxon>Gammaproteobacteria</taxon>
        <taxon>Alteromonadales</taxon>
        <taxon>Idiomarinaceae</taxon>
        <taxon>Pseudidiomarina</taxon>
    </lineage>
</organism>
<reference evidence="7" key="1">
    <citation type="submission" date="2016-10" db="EMBL/GenBank/DDBJ databases">
        <authorList>
            <person name="Varghese N."/>
            <person name="Submissions S."/>
        </authorList>
    </citation>
    <scope>NUCLEOTIDE SEQUENCE [LARGE SCALE GENOMIC DNA]</scope>
    <source>
        <strain evidence="7">CGMCC 1.10824</strain>
    </source>
</reference>
<dbReference type="InterPro" id="IPR016035">
    <property type="entry name" value="Acyl_Trfase/lysoPLipase"/>
</dbReference>
<evidence type="ECO:0000259" key="5">
    <source>
        <dbReference type="SMART" id="SM00827"/>
    </source>
</evidence>
<keyword evidence="2" id="KW-0808">Transferase</keyword>
<feature type="domain" description="Malonyl-CoA:ACP transacylase (MAT)" evidence="5">
    <location>
        <begin position="11"/>
        <end position="321"/>
    </location>
</feature>
<dbReference type="OrthoDB" id="5756162at2"/>
<dbReference type="GO" id="GO:0004314">
    <property type="term" value="F:[acyl-carrier-protein] S-malonyltransferase activity"/>
    <property type="evidence" value="ECO:0007669"/>
    <property type="project" value="UniProtKB-EC"/>
</dbReference>
<evidence type="ECO:0000313" key="6">
    <source>
        <dbReference type="EMBL" id="SDB39413.1"/>
    </source>
</evidence>
<dbReference type="Proteomes" id="UP000199626">
    <property type="component" value="Unassembled WGS sequence"/>
</dbReference>
<dbReference type="SUPFAM" id="SSF52151">
    <property type="entry name" value="FabD/lysophospholipase-like"/>
    <property type="match status" value="1"/>
</dbReference>
<dbReference type="InterPro" id="IPR050858">
    <property type="entry name" value="Mal-CoA-ACP_Trans/PKS_FabD"/>
</dbReference>
<evidence type="ECO:0000256" key="4">
    <source>
        <dbReference type="ARBA" id="ARBA00048462"/>
    </source>
</evidence>
<dbReference type="RefSeq" id="WP_092593279.1">
    <property type="nucleotide sequence ID" value="NZ_FMXN01000008.1"/>
</dbReference>
<dbReference type="InterPro" id="IPR001227">
    <property type="entry name" value="Ac_transferase_dom_sf"/>
</dbReference>
<dbReference type="Gene3D" id="3.40.366.10">
    <property type="entry name" value="Malonyl-Coenzyme A Acyl Carrier Protein, domain 2"/>
    <property type="match status" value="1"/>
</dbReference>
<dbReference type="PANTHER" id="PTHR42681:SF1">
    <property type="entry name" value="MALONYL-COA-ACYL CARRIER PROTEIN TRANSACYLASE, MITOCHONDRIAL"/>
    <property type="match status" value="1"/>
</dbReference>
<evidence type="ECO:0000256" key="3">
    <source>
        <dbReference type="ARBA" id="ARBA00023315"/>
    </source>
</evidence>
<dbReference type="STRING" id="1159017.SAMN02927930_01498"/>
<name>A0A1G6D2L4_9GAMM</name>
<dbReference type="EMBL" id="FMXN01000008">
    <property type="protein sequence ID" value="SDB39413.1"/>
    <property type="molecule type" value="Genomic_DNA"/>
</dbReference>
<evidence type="ECO:0000256" key="1">
    <source>
        <dbReference type="ARBA" id="ARBA00013258"/>
    </source>
</evidence>
<keyword evidence="7" id="KW-1185">Reference proteome</keyword>
<sequence length="348" mass="37545">MTTTRRTALVVCPGRGTYNRPELGSIIANIGANHTAAKHALAQIDQTRAALKLPTVTELDQAPHYKSTLHQHATNAAALIYAGGYLDYLAINQEQFDIVALTGNSMGWYTTMACAGCWDIATTTRLVTSMAELTAAGAGAQFIYPLVDSEWRPHPGYEAAVAEQLARHEGELYLSIHYGGYAVLAGTTEACQAAVAALPRVDDRFPMILPGHAAFHTAMMTNAADQAQQLWPAHLFHPPSIPLIDGRGHIWTPQAVNTAALQQYTLDHQVTQTYHFTRAIQVAVKEFAPDHIILLGPGAGLGGAVAQALIAMNWQGLDSKTTFAERQQAELPYILSMGIPQQRSLVAS</sequence>
<proteinExistence type="predicted"/>
<dbReference type="PANTHER" id="PTHR42681">
    <property type="entry name" value="MALONYL-COA-ACYL CARRIER PROTEIN TRANSACYLASE, MITOCHONDRIAL"/>
    <property type="match status" value="1"/>
</dbReference>
<accession>A0A1G6D2L4</accession>
<comment type="catalytic activity">
    <reaction evidence="4">
        <text>holo-[ACP] + malonyl-CoA = malonyl-[ACP] + CoA</text>
        <dbReference type="Rhea" id="RHEA:41792"/>
        <dbReference type="Rhea" id="RHEA-COMP:9623"/>
        <dbReference type="Rhea" id="RHEA-COMP:9685"/>
        <dbReference type="ChEBI" id="CHEBI:57287"/>
        <dbReference type="ChEBI" id="CHEBI:57384"/>
        <dbReference type="ChEBI" id="CHEBI:64479"/>
        <dbReference type="ChEBI" id="CHEBI:78449"/>
        <dbReference type="EC" id="2.3.1.39"/>
    </reaction>
</comment>
<dbReference type="SMART" id="SM00827">
    <property type="entry name" value="PKS_AT"/>
    <property type="match status" value="1"/>
</dbReference>
<gene>
    <name evidence="6" type="ORF">SAMN02927930_01498</name>
</gene>
<dbReference type="AlphaFoldDB" id="A0A1G6D2L4"/>
<evidence type="ECO:0000256" key="2">
    <source>
        <dbReference type="ARBA" id="ARBA00022679"/>
    </source>
</evidence>
<keyword evidence="3" id="KW-0012">Acyltransferase</keyword>
<dbReference type="GO" id="GO:0006633">
    <property type="term" value="P:fatty acid biosynthetic process"/>
    <property type="evidence" value="ECO:0007669"/>
    <property type="project" value="TreeGrafter"/>
</dbReference>